<accession>A0ABP3T147</accession>
<feature type="domain" description="SnoaL-like" evidence="1">
    <location>
        <begin position="12"/>
        <end position="130"/>
    </location>
</feature>
<keyword evidence="3" id="KW-1185">Reference proteome</keyword>
<protein>
    <recommendedName>
        <fullName evidence="1">SnoaL-like domain-containing protein</fullName>
    </recommendedName>
</protein>
<sequence length="152" mass="17018">MPIPTQTAVAKVEAFFDAYGEHRVEDMVDLCADNAAFRYVPFEVYARQRVVHGDGQVRTIGKPIWTTLIDCFPDLSNDVTSVRADSEGNVAVEVNIAGTQAKAFGAVKNQGLRYDLPHLFLFHVDDQGLIDDIVAYWDTADWNQQLGWLEVD</sequence>
<organism evidence="2 3">
    <name type="scientific">Streptomyces thermocarboxydovorans</name>
    <dbReference type="NCBI Taxonomy" id="59298"/>
    <lineage>
        <taxon>Bacteria</taxon>
        <taxon>Bacillati</taxon>
        <taxon>Actinomycetota</taxon>
        <taxon>Actinomycetes</taxon>
        <taxon>Kitasatosporales</taxon>
        <taxon>Streptomycetaceae</taxon>
        <taxon>Streptomyces</taxon>
    </lineage>
</organism>
<gene>
    <name evidence="2" type="ORF">GCM10009535_56840</name>
</gene>
<dbReference type="SUPFAM" id="SSF54427">
    <property type="entry name" value="NTF2-like"/>
    <property type="match status" value="1"/>
</dbReference>
<evidence type="ECO:0000313" key="3">
    <source>
        <dbReference type="Proteomes" id="UP001500724"/>
    </source>
</evidence>
<dbReference type="InterPro" id="IPR032710">
    <property type="entry name" value="NTF2-like_dom_sf"/>
</dbReference>
<comment type="caution">
    <text evidence="2">The sequence shown here is derived from an EMBL/GenBank/DDBJ whole genome shotgun (WGS) entry which is preliminary data.</text>
</comment>
<evidence type="ECO:0000313" key="2">
    <source>
        <dbReference type="EMBL" id="GAA0669623.1"/>
    </source>
</evidence>
<dbReference type="RefSeq" id="WP_344007198.1">
    <property type="nucleotide sequence ID" value="NZ_BAAAGU010000088.1"/>
</dbReference>
<dbReference type="Pfam" id="PF12680">
    <property type="entry name" value="SnoaL_2"/>
    <property type="match status" value="1"/>
</dbReference>
<reference evidence="3" key="1">
    <citation type="journal article" date="2019" name="Int. J. Syst. Evol. Microbiol.">
        <title>The Global Catalogue of Microorganisms (GCM) 10K type strain sequencing project: providing services to taxonomists for standard genome sequencing and annotation.</title>
        <authorList>
            <consortium name="The Broad Institute Genomics Platform"/>
            <consortium name="The Broad Institute Genome Sequencing Center for Infectious Disease"/>
            <person name="Wu L."/>
            <person name="Ma J."/>
        </authorList>
    </citation>
    <scope>NUCLEOTIDE SEQUENCE [LARGE SCALE GENOMIC DNA]</scope>
    <source>
        <strain evidence="3">JCM 10367</strain>
    </source>
</reference>
<dbReference type="Gene3D" id="3.10.450.50">
    <property type="match status" value="1"/>
</dbReference>
<dbReference type="Proteomes" id="UP001500724">
    <property type="component" value="Unassembled WGS sequence"/>
</dbReference>
<proteinExistence type="predicted"/>
<name>A0ABP3T147_9ACTN</name>
<dbReference type="InterPro" id="IPR037401">
    <property type="entry name" value="SnoaL-like"/>
</dbReference>
<dbReference type="EMBL" id="BAAAGU010000088">
    <property type="protein sequence ID" value="GAA0669623.1"/>
    <property type="molecule type" value="Genomic_DNA"/>
</dbReference>
<evidence type="ECO:0000259" key="1">
    <source>
        <dbReference type="Pfam" id="PF12680"/>
    </source>
</evidence>